<evidence type="ECO:0000313" key="2">
    <source>
        <dbReference type="Proteomes" id="UP001612915"/>
    </source>
</evidence>
<dbReference type="Proteomes" id="UP001612915">
    <property type="component" value="Unassembled WGS sequence"/>
</dbReference>
<dbReference type="Pfam" id="PF19664">
    <property type="entry name" value="DUF6167"/>
    <property type="match status" value="1"/>
</dbReference>
<comment type="caution">
    <text evidence="1">The sequence shown here is derived from an EMBL/GenBank/DDBJ whole genome shotgun (WGS) entry which is preliminary data.</text>
</comment>
<name>A0ABW8ASD8_9ACTN</name>
<dbReference type="InterPro" id="IPR046165">
    <property type="entry name" value="DUF6167"/>
</dbReference>
<sequence>MRRLFWVALGAVVGVLLVRKVTKVAESYTPTGVARSVGELGEGLREVAAVIREGMAEREQELRVALGVDAGSLPPEAAQSLMDDPTR</sequence>
<protein>
    <submittedName>
        <fullName evidence="1">DUF6167 family protein</fullName>
    </submittedName>
</protein>
<reference evidence="1 2" key="1">
    <citation type="submission" date="2024-10" db="EMBL/GenBank/DDBJ databases">
        <title>The Natural Products Discovery Center: Release of the First 8490 Sequenced Strains for Exploring Actinobacteria Biosynthetic Diversity.</title>
        <authorList>
            <person name="Kalkreuter E."/>
            <person name="Kautsar S.A."/>
            <person name="Yang D."/>
            <person name="Bader C.D."/>
            <person name="Teijaro C.N."/>
            <person name="Fluegel L."/>
            <person name="Davis C.M."/>
            <person name="Simpson J.R."/>
            <person name="Lauterbach L."/>
            <person name="Steele A.D."/>
            <person name="Gui C."/>
            <person name="Meng S."/>
            <person name="Li G."/>
            <person name="Viehrig K."/>
            <person name="Ye F."/>
            <person name="Su P."/>
            <person name="Kiefer A.F."/>
            <person name="Nichols A."/>
            <person name="Cepeda A.J."/>
            <person name="Yan W."/>
            <person name="Fan B."/>
            <person name="Jiang Y."/>
            <person name="Adhikari A."/>
            <person name="Zheng C.-J."/>
            <person name="Schuster L."/>
            <person name="Cowan T.M."/>
            <person name="Smanski M.J."/>
            <person name="Chevrette M.G."/>
            <person name="De Carvalho L.P.S."/>
            <person name="Shen B."/>
        </authorList>
    </citation>
    <scope>NUCLEOTIDE SEQUENCE [LARGE SCALE GENOMIC DNA]</scope>
    <source>
        <strain evidence="1 2">NPDC049639</strain>
    </source>
</reference>
<proteinExistence type="predicted"/>
<keyword evidence="2" id="KW-1185">Reference proteome</keyword>
<dbReference type="EMBL" id="JBITLV010000006">
    <property type="protein sequence ID" value="MFI7588878.1"/>
    <property type="molecule type" value="Genomic_DNA"/>
</dbReference>
<accession>A0ABW8ASD8</accession>
<organism evidence="1 2">
    <name type="scientific">Spongisporangium articulatum</name>
    <dbReference type="NCBI Taxonomy" id="3362603"/>
    <lineage>
        <taxon>Bacteria</taxon>
        <taxon>Bacillati</taxon>
        <taxon>Actinomycetota</taxon>
        <taxon>Actinomycetes</taxon>
        <taxon>Kineosporiales</taxon>
        <taxon>Kineosporiaceae</taxon>
        <taxon>Spongisporangium</taxon>
    </lineage>
</organism>
<dbReference type="RefSeq" id="WP_398283033.1">
    <property type="nucleotide sequence ID" value="NZ_JBITLV010000006.1"/>
</dbReference>
<evidence type="ECO:0000313" key="1">
    <source>
        <dbReference type="EMBL" id="MFI7588878.1"/>
    </source>
</evidence>
<gene>
    <name evidence="1" type="ORF">ACIB24_17580</name>
</gene>